<proteinExistence type="inferred from homology"/>
<dbReference type="GO" id="GO:0016020">
    <property type="term" value="C:membrane"/>
    <property type="evidence" value="ECO:0007669"/>
    <property type="project" value="UniProtKB-SubCell"/>
</dbReference>
<keyword evidence="8" id="KW-0675">Receptor</keyword>
<accession>A0A8S1GSV4</accession>
<organism evidence="14 15">
    <name type="scientific">Caenorhabditis auriculariae</name>
    <dbReference type="NCBI Taxonomy" id="2777116"/>
    <lineage>
        <taxon>Eukaryota</taxon>
        <taxon>Metazoa</taxon>
        <taxon>Ecdysozoa</taxon>
        <taxon>Nematoda</taxon>
        <taxon>Chromadorea</taxon>
        <taxon>Rhabditida</taxon>
        <taxon>Rhabditina</taxon>
        <taxon>Rhabditomorpha</taxon>
        <taxon>Rhabditoidea</taxon>
        <taxon>Rhabditidae</taxon>
        <taxon>Peloderinae</taxon>
        <taxon>Caenorhabditis</taxon>
    </lineage>
</organism>
<dbReference type="InterPro" id="IPR015683">
    <property type="entry name" value="Ionotropic_Glu_rcpt"/>
</dbReference>
<dbReference type="Proteomes" id="UP000835052">
    <property type="component" value="Unassembled WGS sequence"/>
</dbReference>
<evidence type="ECO:0000259" key="13">
    <source>
        <dbReference type="SMART" id="SM00079"/>
    </source>
</evidence>
<dbReference type="FunFam" id="3.40.190.10:FF:000241">
    <property type="entry name" value="Glutamate receptor 2"/>
    <property type="match status" value="1"/>
</dbReference>
<keyword evidence="9" id="KW-0325">Glycoprotein</keyword>
<comment type="similarity">
    <text evidence="2">Belongs to the glutamate-gated ion channel (TC 1.A.10.1) family.</text>
</comment>
<evidence type="ECO:0000256" key="5">
    <source>
        <dbReference type="ARBA" id="ARBA00022989"/>
    </source>
</evidence>
<evidence type="ECO:0000256" key="10">
    <source>
        <dbReference type="ARBA" id="ARBA00023286"/>
    </source>
</evidence>
<comment type="caution">
    <text evidence="14">The sequence shown here is derived from an EMBL/GenBank/DDBJ whole genome shotgun (WGS) entry which is preliminary data.</text>
</comment>
<reference evidence="14" key="1">
    <citation type="submission" date="2020-10" db="EMBL/GenBank/DDBJ databases">
        <authorList>
            <person name="Kikuchi T."/>
        </authorList>
    </citation>
    <scope>NUCLEOTIDE SEQUENCE</scope>
    <source>
        <strain evidence="14">NKZ352</strain>
    </source>
</reference>
<evidence type="ECO:0000256" key="11">
    <source>
        <dbReference type="ARBA" id="ARBA00023303"/>
    </source>
</evidence>
<name>A0A8S1GSV4_9PELO</name>
<comment type="subcellular location">
    <subcellularLocation>
        <location evidence="1">Membrane</location>
        <topology evidence="1">Multi-pass membrane protein</topology>
    </subcellularLocation>
</comment>
<evidence type="ECO:0000313" key="14">
    <source>
        <dbReference type="EMBL" id="CAD6185961.1"/>
    </source>
</evidence>
<dbReference type="OrthoDB" id="5984008at2759"/>
<keyword evidence="7 12" id="KW-0472">Membrane</keyword>
<evidence type="ECO:0000256" key="6">
    <source>
        <dbReference type="ARBA" id="ARBA00023065"/>
    </source>
</evidence>
<sequence length="215" mass="24384">MYSLCVTTWNFTERHSAVPLRAVAKRFCLCELRTDTVFVSSYAEGIEKVRNSKGKYAFLLEETTNNYESGRRPCDTMKVGQNLNTLGYGIATKIGNPLRMSLNLAILYLQEKGELKRLENKWWLDHGQCDTGISEGGNSSSLNLSKVAGIFYILLSGMVISMLTALIEFLIRKSKEKREKEKTRQRSVRPAVQLAVQKTARRSKSEDNTRLSTLF</sequence>
<evidence type="ECO:0000313" key="15">
    <source>
        <dbReference type="Proteomes" id="UP000835052"/>
    </source>
</evidence>
<dbReference type="InterPro" id="IPR001320">
    <property type="entry name" value="Iontro_rcpt_C"/>
</dbReference>
<dbReference type="AlphaFoldDB" id="A0A8S1GSV4"/>
<keyword evidence="15" id="KW-1185">Reference proteome</keyword>
<gene>
    <name evidence="14" type="ORF">CAUJ_LOCUS1880</name>
</gene>
<feature type="domain" description="Ionotropic glutamate receptor C-terminal" evidence="13">
    <location>
        <begin position="3"/>
        <end position="125"/>
    </location>
</feature>
<evidence type="ECO:0000256" key="9">
    <source>
        <dbReference type="ARBA" id="ARBA00023180"/>
    </source>
</evidence>
<keyword evidence="11" id="KW-0407">Ion channel</keyword>
<protein>
    <recommendedName>
        <fullName evidence="13">Ionotropic glutamate receptor C-terminal domain-containing protein</fullName>
    </recommendedName>
</protein>
<keyword evidence="10" id="KW-1071">Ligand-gated ion channel</keyword>
<evidence type="ECO:0000256" key="12">
    <source>
        <dbReference type="SAM" id="Phobius"/>
    </source>
</evidence>
<evidence type="ECO:0000256" key="8">
    <source>
        <dbReference type="ARBA" id="ARBA00023170"/>
    </source>
</evidence>
<dbReference type="SUPFAM" id="SSF53850">
    <property type="entry name" value="Periplasmic binding protein-like II"/>
    <property type="match status" value="1"/>
</dbReference>
<keyword evidence="6" id="KW-0406">Ion transport</keyword>
<evidence type="ECO:0000256" key="2">
    <source>
        <dbReference type="ARBA" id="ARBA00008685"/>
    </source>
</evidence>
<dbReference type="Gene3D" id="3.40.190.10">
    <property type="entry name" value="Periplasmic binding protein-like II"/>
    <property type="match status" value="2"/>
</dbReference>
<dbReference type="GO" id="GO:0015276">
    <property type="term" value="F:ligand-gated monoatomic ion channel activity"/>
    <property type="evidence" value="ECO:0007669"/>
    <property type="project" value="InterPro"/>
</dbReference>
<evidence type="ECO:0000256" key="7">
    <source>
        <dbReference type="ARBA" id="ARBA00023136"/>
    </source>
</evidence>
<evidence type="ECO:0000256" key="3">
    <source>
        <dbReference type="ARBA" id="ARBA00022448"/>
    </source>
</evidence>
<keyword evidence="4 12" id="KW-0812">Transmembrane</keyword>
<dbReference type="PANTHER" id="PTHR18966">
    <property type="entry name" value="IONOTROPIC GLUTAMATE RECEPTOR"/>
    <property type="match status" value="1"/>
</dbReference>
<keyword evidence="3" id="KW-0813">Transport</keyword>
<evidence type="ECO:0000256" key="4">
    <source>
        <dbReference type="ARBA" id="ARBA00022692"/>
    </source>
</evidence>
<evidence type="ECO:0000256" key="1">
    <source>
        <dbReference type="ARBA" id="ARBA00004141"/>
    </source>
</evidence>
<dbReference type="EMBL" id="CAJGYM010000003">
    <property type="protein sequence ID" value="CAD6185961.1"/>
    <property type="molecule type" value="Genomic_DNA"/>
</dbReference>
<feature type="transmembrane region" description="Helical" evidence="12">
    <location>
        <begin position="149"/>
        <end position="171"/>
    </location>
</feature>
<dbReference type="SMART" id="SM00079">
    <property type="entry name" value="PBPe"/>
    <property type="match status" value="1"/>
</dbReference>
<keyword evidence="5 12" id="KW-1133">Transmembrane helix</keyword>